<protein>
    <recommendedName>
        <fullName evidence="1">GIY-YIG domain-containing protein</fullName>
    </recommendedName>
</protein>
<evidence type="ECO:0000313" key="2">
    <source>
        <dbReference type="EMBL" id="CAJ0968064.1"/>
    </source>
</evidence>
<accession>A0ABN9MMP3</accession>
<sequence length="172" mass="19438">MCNKRPSNIRDKLVRADIGSKRPTTTQRLLGTRCNGIFPCLNCAACSNVIKSDTITHPRTGKSYPVRGFHTCDSNFAVYLIKCPCGLLYIGETTQHIRDRIASHKSTISCGKNWLSLPDHFTKSRHTVAQLKFQVIEQVPRPRRGGDHIKLLRAHWLNHDYTGPINSRMGDN</sequence>
<feature type="domain" description="GIY-YIG" evidence="1">
    <location>
        <begin position="74"/>
        <end position="167"/>
    </location>
</feature>
<evidence type="ECO:0000313" key="3">
    <source>
        <dbReference type="Proteomes" id="UP001176940"/>
    </source>
</evidence>
<comment type="caution">
    <text evidence="2">The sequence shown here is derived from an EMBL/GenBank/DDBJ whole genome shotgun (WGS) entry which is preliminary data.</text>
</comment>
<proteinExistence type="predicted"/>
<dbReference type="PROSITE" id="PS50164">
    <property type="entry name" value="GIY_YIG"/>
    <property type="match status" value="1"/>
</dbReference>
<gene>
    <name evidence="2" type="ORF">RIMI_LOCUS22761416</name>
</gene>
<name>A0ABN9MMP3_9NEOB</name>
<dbReference type="Proteomes" id="UP001176940">
    <property type="component" value="Unassembled WGS sequence"/>
</dbReference>
<keyword evidence="3" id="KW-1185">Reference proteome</keyword>
<organism evidence="2 3">
    <name type="scientific">Ranitomeya imitator</name>
    <name type="common">mimic poison frog</name>
    <dbReference type="NCBI Taxonomy" id="111125"/>
    <lineage>
        <taxon>Eukaryota</taxon>
        <taxon>Metazoa</taxon>
        <taxon>Chordata</taxon>
        <taxon>Craniata</taxon>
        <taxon>Vertebrata</taxon>
        <taxon>Euteleostomi</taxon>
        <taxon>Amphibia</taxon>
        <taxon>Batrachia</taxon>
        <taxon>Anura</taxon>
        <taxon>Neobatrachia</taxon>
        <taxon>Hyloidea</taxon>
        <taxon>Dendrobatidae</taxon>
        <taxon>Dendrobatinae</taxon>
        <taxon>Ranitomeya</taxon>
    </lineage>
</organism>
<dbReference type="InterPro" id="IPR000305">
    <property type="entry name" value="GIY-YIG_endonuc"/>
</dbReference>
<evidence type="ECO:0000259" key="1">
    <source>
        <dbReference type="PROSITE" id="PS50164"/>
    </source>
</evidence>
<dbReference type="EMBL" id="CAUEEQ010078884">
    <property type="protein sequence ID" value="CAJ0968064.1"/>
    <property type="molecule type" value="Genomic_DNA"/>
</dbReference>
<reference evidence="2" key="1">
    <citation type="submission" date="2023-07" db="EMBL/GenBank/DDBJ databases">
        <authorList>
            <person name="Stuckert A."/>
        </authorList>
    </citation>
    <scope>NUCLEOTIDE SEQUENCE</scope>
</reference>